<dbReference type="AlphaFoldDB" id="A0A2W4VR56"/>
<evidence type="ECO:0000256" key="1">
    <source>
        <dbReference type="SAM" id="SignalP"/>
    </source>
</evidence>
<keyword evidence="1" id="KW-0732">Signal</keyword>
<organism evidence="2 3">
    <name type="scientific">Shackletoniella antarctica</name>
    <dbReference type="NCBI Taxonomy" id="268115"/>
    <lineage>
        <taxon>Bacteria</taxon>
        <taxon>Bacillati</taxon>
        <taxon>Cyanobacteriota</taxon>
        <taxon>Cyanophyceae</taxon>
        <taxon>Oculatellales</taxon>
        <taxon>Oculatellaceae</taxon>
        <taxon>Shackletoniella</taxon>
    </lineage>
</organism>
<dbReference type="EMBL" id="QBMN01000173">
    <property type="protein sequence ID" value="PZO35304.1"/>
    <property type="molecule type" value="Genomic_DNA"/>
</dbReference>
<protein>
    <recommendedName>
        <fullName evidence="4">Secreted protein</fullName>
    </recommendedName>
</protein>
<reference evidence="3" key="1">
    <citation type="submission" date="2018-04" db="EMBL/GenBank/DDBJ databases">
        <authorList>
            <person name="Cornet L."/>
        </authorList>
    </citation>
    <scope>NUCLEOTIDE SEQUENCE [LARGE SCALE GENOMIC DNA]</scope>
</reference>
<dbReference type="Proteomes" id="UP000249081">
    <property type="component" value="Unassembled WGS sequence"/>
</dbReference>
<proteinExistence type="predicted"/>
<feature type="chain" id="PRO_5015915553" description="Secreted protein" evidence="1">
    <location>
        <begin position="24"/>
        <end position="121"/>
    </location>
</feature>
<comment type="caution">
    <text evidence="2">The sequence shown here is derived from an EMBL/GenBank/DDBJ whole genome shotgun (WGS) entry which is preliminary data.</text>
</comment>
<reference evidence="2 3" key="2">
    <citation type="submission" date="2018-06" db="EMBL/GenBank/DDBJ databases">
        <title>Metagenomic assembly of (sub)arctic Cyanobacteria and their associated microbiome from non-axenic cultures.</title>
        <authorList>
            <person name="Baurain D."/>
        </authorList>
    </citation>
    <scope>NUCLEOTIDE SEQUENCE [LARGE SCALE GENOMIC DNA]</scope>
    <source>
        <strain evidence="2">ULC041bin1</strain>
    </source>
</reference>
<name>A0A2W4VR56_9CYAN</name>
<feature type="signal peptide" evidence="1">
    <location>
        <begin position="1"/>
        <end position="23"/>
    </location>
</feature>
<gene>
    <name evidence="2" type="ORF">DCF17_18895</name>
</gene>
<evidence type="ECO:0000313" key="2">
    <source>
        <dbReference type="EMBL" id="PZO35304.1"/>
    </source>
</evidence>
<evidence type="ECO:0008006" key="4">
    <source>
        <dbReference type="Google" id="ProtNLM"/>
    </source>
</evidence>
<accession>A0A2W4VR56</accession>
<sequence length="121" mass="12881">MVQRGFKLAAAFALGAIAVASSAAIAQAQSRVDWLSSGENIMYDGYLYDGEAVYAVCDDDCSDLDLFLYDAETGDLVASDTLEDAIPVVIAPYEGNFLIEVVMAGCSLEPCETWTDSEAGF</sequence>
<evidence type="ECO:0000313" key="3">
    <source>
        <dbReference type="Proteomes" id="UP000249081"/>
    </source>
</evidence>